<gene>
    <name evidence="2" type="ORF">CRI94_07180</name>
</gene>
<dbReference type="RefSeq" id="WP_098075003.1">
    <property type="nucleotide sequence ID" value="NZ_PDEQ01000003.1"/>
</dbReference>
<reference evidence="2 3" key="1">
    <citation type="submission" date="2017-10" db="EMBL/GenBank/DDBJ databases">
        <title>Draft genome of Longibacter Salinarum.</title>
        <authorList>
            <person name="Goh K.M."/>
            <person name="Shamsir M.S."/>
            <person name="Lim S.W."/>
        </authorList>
    </citation>
    <scope>NUCLEOTIDE SEQUENCE [LARGE SCALE GENOMIC DNA]</scope>
    <source>
        <strain evidence="2 3">KCTC 52045</strain>
    </source>
</reference>
<dbReference type="InterPro" id="IPR000073">
    <property type="entry name" value="AB_hydrolase_1"/>
</dbReference>
<dbReference type="GO" id="GO:0016787">
    <property type="term" value="F:hydrolase activity"/>
    <property type="evidence" value="ECO:0007669"/>
    <property type="project" value="UniProtKB-KW"/>
</dbReference>
<keyword evidence="3" id="KW-1185">Reference proteome</keyword>
<accession>A0A2A8CYM8</accession>
<comment type="caution">
    <text evidence="2">The sequence shown here is derived from an EMBL/GenBank/DDBJ whole genome shotgun (WGS) entry which is preliminary data.</text>
</comment>
<dbReference type="Pfam" id="PF12697">
    <property type="entry name" value="Abhydrolase_6"/>
    <property type="match status" value="1"/>
</dbReference>
<dbReference type="PANTHER" id="PTHR46438">
    <property type="entry name" value="ALPHA/BETA-HYDROLASES SUPERFAMILY PROTEIN"/>
    <property type="match status" value="1"/>
</dbReference>
<protein>
    <submittedName>
        <fullName evidence="2">Alpha/beta hydrolase</fullName>
    </submittedName>
</protein>
<dbReference type="PANTHER" id="PTHR46438:SF2">
    <property type="entry name" value="ALPHA_BETA-HYDROLASES SUPERFAMILY PROTEIN"/>
    <property type="match status" value="1"/>
</dbReference>
<evidence type="ECO:0000313" key="2">
    <source>
        <dbReference type="EMBL" id="PEN13839.1"/>
    </source>
</evidence>
<feature type="domain" description="AB hydrolase-1" evidence="1">
    <location>
        <begin position="84"/>
        <end position="299"/>
    </location>
</feature>
<dbReference type="EMBL" id="PDEQ01000003">
    <property type="protein sequence ID" value="PEN13839.1"/>
    <property type="molecule type" value="Genomic_DNA"/>
</dbReference>
<dbReference type="AlphaFoldDB" id="A0A2A8CYM8"/>
<name>A0A2A8CYM8_9BACT</name>
<keyword evidence="2" id="KW-0378">Hydrolase</keyword>
<dbReference type="InterPro" id="IPR029058">
    <property type="entry name" value="AB_hydrolase_fold"/>
</dbReference>
<evidence type="ECO:0000313" key="3">
    <source>
        <dbReference type="Proteomes" id="UP000220102"/>
    </source>
</evidence>
<sequence>MPDTSAADHATTPPSDNGTWSRIAWGLAGAAGTYAAVKGLQAAVRGQLPAPSTLPPALSVRARAVALPGGQANYYHRPGNGTPIVFVHSFNAAASSFEMAPIFEYWAENTDRPLYVMDWLGFGRSDRPNIDYTPDLYHSHLFAFLRDVVETPADLVALSLGCEYAASIGMQAAPMVRRLVLLHPTGLGERRGPAPLARAMIRSADASGLFELFFYRLTRTASLRDFYERQVFLRKEDVPDALVDYAHVTSHARGAHHAPRRFVDGSLFLDNVASDIYARLYRPTLLLTPADPARTVQQFDMLPDVLKSNERDLSHRPLPGGLLPHWEHGVARSTTLEAIEQFLTD</sequence>
<evidence type="ECO:0000259" key="1">
    <source>
        <dbReference type="Pfam" id="PF12697"/>
    </source>
</evidence>
<dbReference type="OrthoDB" id="9799612at2"/>
<dbReference type="Proteomes" id="UP000220102">
    <property type="component" value="Unassembled WGS sequence"/>
</dbReference>
<dbReference type="Gene3D" id="3.40.50.1820">
    <property type="entry name" value="alpha/beta hydrolase"/>
    <property type="match status" value="1"/>
</dbReference>
<dbReference type="SUPFAM" id="SSF53474">
    <property type="entry name" value="alpha/beta-Hydrolases"/>
    <property type="match status" value="1"/>
</dbReference>
<organism evidence="2 3">
    <name type="scientific">Longibacter salinarum</name>
    <dbReference type="NCBI Taxonomy" id="1850348"/>
    <lineage>
        <taxon>Bacteria</taxon>
        <taxon>Pseudomonadati</taxon>
        <taxon>Rhodothermota</taxon>
        <taxon>Rhodothermia</taxon>
        <taxon>Rhodothermales</taxon>
        <taxon>Salisaetaceae</taxon>
        <taxon>Longibacter</taxon>
    </lineage>
</organism>
<proteinExistence type="predicted"/>